<dbReference type="STRING" id="1450535.A0A317VHC1"/>
<dbReference type="EMBL" id="MSFK01000031">
    <property type="protein sequence ID" value="PWY73756.1"/>
    <property type="molecule type" value="Genomic_DNA"/>
</dbReference>
<dbReference type="PANTHER" id="PTHR34365:SF7">
    <property type="entry name" value="GLYCINE-RICH DOMAIN-CONTAINING PROTEIN 1"/>
    <property type="match status" value="1"/>
</dbReference>
<dbReference type="PANTHER" id="PTHR34365">
    <property type="entry name" value="ENOLASE (DUF1399)"/>
    <property type="match status" value="1"/>
</dbReference>
<evidence type="ECO:0000313" key="3">
    <source>
        <dbReference type="Proteomes" id="UP000246702"/>
    </source>
</evidence>
<dbReference type="AlphaFoldDB" id="A0A317VHC1"/>
<gene>
    <name evidence="2" type="ORF">BO94DRAFT_578164</name>
</gene>
<dbReference type="RefSeq" id="XP_025463508.1">
    <property type="nucleotide sequence ID" value="XM_025615203.1"/>
</dbReference>
<feature type="compositionally biased region" description="Basic residues" evidence="1">
    <location>
        <begin position="616"/>
        <end position="626"/>
    </location>
</feature>
<dbReference type="OrthoDB" id="2684236at2759"/>
<feature type="compositionally biased region" description="Basic and acidic residues" evidence="1">
    <location>
        <begin position="1"/>
        <end position="10"/>
    </location>
</feature>
<keyword evidence="3" id="KW-1185">Reference proteome</keyword>
<feature type="compositionally biased region" description="Polar residues" evidence="1">
    <location>
        <begin position="11"/>
        <end position="20"/>
    </location>
</feature>
<evidence type="ECO:0000256" key="1">
    <source>
        <dbReference type="SAM" id="MobiDB-lite"/>
    </source>
</evidence>
<evidence type="ECO:0000313" key="2">
    <source>
        <dbReference type="EMBL" id="PWY73756.1"/>
    </source>
</evidence>
<organism evidence="2 3">
    <name type="scientific">Aspergillus sclerotioniger CBS 115572</name>
    <dbReference type="NCBI Taxonomy" id="1450535"/>
    <lineage>
        <taxon>Eukaryota</taxon>
        <taxon>Fungi</taxon>
        <taxon>Dikarya</taxon>
        <taxon>Ascomycota</taxon>
        <taxon>Pezizomycotina</taxon>
        <taxon>Eurotiomycetes</taxon>
        <taxon>Eurotiomycetidae</taxon>
        <taxon>Eurotiales</taxon>
        <taxon>Aspergillaceae</taxon>
        <taxon>Aspergillus</taxon>
        <taxon>Aspergillus subgen. Circumdati</taxon>
    </lineage>
</organism>
<evidence type="ECO:0008006" key="4">
    <source>
        <dbReference type="Google" id="ProtNLM"/>
    </source>
</evidence>
<protein>
    <recommendedName>
        <fullName evidence="4">Alpha-ketoglutarate-dependent sulfonate dioxygenase</fullName>
    </recommendedName>
</protein>
<feature type="region of interest" description="Disordered" evidence="1">
    <location>
        <begin position="616"/>
        <end position="636"/>
    </location>
</feature>
<feature type="region of interest" description="Disordered" evidence="1">
    <location>
        <begin position="561"/>
        <end position="600"/>
    </location>
</feature>
<accession>A0A317VHC1</accession>
<name>A0A317VHC1_9EURO</name>
<dbReference type="InterPro" id="IPR009836">
    <property type="entry name" value="GRDP-like"/>
</dbReference>
<dbReference type="Proteomes" id="UP000246702">
    <property type="component" value="Unassembled WGS sequence"/>
</dbReference>
<dbReference type="GeneID" id="37117346"/>
<sequence length="750" mass="84595">MSSPDERQDTSEGQPPTYSQIDLPELLLPELDLTRDAGPSSSTTVTHDQCVAHLKFLAVLTDLRDHVASTSDLFGIKDPDPGIFGDNTDEAWARVKEKRWAVYTNRAAARYTTWWERCIPGSRSPPRFSDLGNKNYATIPAYYTLSIWSRDILPPLDVLMVWHAHMLNPRAFLEDCIRHGKMKFWAAGFPWHAINACIDNSTLDYDAGQRAKDVFQVKTDLPWENLIGTSDKVVHCPCCKGRVSVPWTDGAMSTLLEGLFQGWQGFADKDFRAICPKCPFTIDHESLKIAKFRRDIEACLYADRPMPGTYYNLRGVPEYVGFFDRFQNPSIFPNRFVEEAGRSILTRTSPNNSNDQALLTLKDVNDYISTLLNSYSPRKVATSESRLSRYWDNSSPFALDLVGAVIRQGTFIQKMDQIDWLHSPTVLQTMDRLIKKYHVFFTIMATNPGHMAVPTLDVDLAWHTHQLSTPSRYFAFSLHHTRYSQHGTPIFLDHDDKVDESILSDGFAWTSKMYKQLTDGQIYSECTCWYCEAIRAPDLLTLSLPFTSTYKVNRKARRAAAKLQDTTSPDLDKNPHISAHNAVRPDLSPTESGQHEGPDPRVVKFMKLRHRYERMQRRARKKHRSGANRTNRKDATTWDPPVCPMVWGYPVEVPYQAPYTCDPGVHADAYAGNPLCMSFVDGAHGNCAVGTCGGGVAAGGCVVVEVEEEEEEEEDAAAEEEVVVLVEAVVVEGVVVEGVDRRSLRVLRLL</sequence>
<feature type="region of interest" description="Disordered" evidence="1">
    <location>
        <begin position="1"/>
        <end position="21"/>
    </location>
</feature>
<reference evidence="2 3" key="1">
    <citation type="submission" date="2016-12" db="EMBL/GenBank/DDBJ databases">
        <title>The genomes of Aspergillus section Nigri reveals drivers in fungal speciation.</title>
        <authorList>
            <consortium name="DOE Joint Genome Institute"/>
            <person name="Vesth T.C."/>
            <person name="Nybo J."/>
            <person name="Theobald S."/>
            <person name="Brandl J."/>
            <person name="Frisvad J.C."/>
            <person name="Nielsen K.F."/>
            <person name="Lyhne E.K."/>
            <person name="Kogle M.E."/>
            <person name="Kuo A."/>
            <person name="Riley R."/>
            <person name="Clum A."/>
            <person name="Nolan M."/>
            <person name="Lipzen A."/>
            <person name="Salamov A."/>
            <person name="Henrissat B."/>
            <person name="Wiebenga A."/>
            <person name="De Vries R.P."/>
            <person name="Grigoriev I.V."/>
            <person name="Mortensen U.H."/>
            <person name="Andersen M.R."/>
            <person name="Baker S.E."/>
        </authorList>
    </citation>
    <scope>NUCLEOTIDE SEQUENCE [LARGE SCALE GENOMIC DNA]</scope>
    <source>
        <strain evidence="2 3">CBS 115572</strain>
    </source>
</reference>
<dbReference type="Pfam" id="PF07173">
    <property type="entry name" value="GRDP-like"/>
    <property type="match status" value="1"/>
</dbReference>
<proteinExistence type="predicted"/>
<comment type="caution">
    <text evidence="2">The sequence shown here is derived from an EMBL/GenBank/DDBJ whole genome shotgun (WGS) entry which is preliminary data.</text>
</comment>